<feature type="transmembrane region" description="Helical" evidence="1">
    <location>
        <begin position="104"/>
        <end position="133"/>
    </location>
</feature>
<dbReference type="Pfam" id="PF04235">
    <property type="entry name" value="DUF418"/>
    <property type="match status" value="1"/>
</dbReference>
<evidence type="ECO:0000259" key="2">
    <source>
        <dbReference type="Pfam" id="PF04235"/>
    </source>
</evidence>
<feature type="transmembrane region" description="Helical" evidence="1">
    <location>
        <begin position="365"/>
        <end position="386"/>
    </location>
</feature>
<dbReference type="RefSeq" id="WP_166851613.1">
    <property type="nucleotide sequence ID" value="NZ_JAAONY010000001.1"/>
</dbReference>
<feature type="transmembrane region" description="Helical" evidence="1">
    <location>
        <begin position="296"/>
        <end position="319"/>
    </location>
</feature>
<protein>
    <recommendedName>
        <fullName evidence="2">DUF418 domain-containing protein</fullName>
    </recommendedName>
</protein>
<dbReference type="InterPro" id="IPR052529">
    <property type="entry name" value="Bact_Transport_Assoc"/>
</dbReference>
<dbReference type="FunCoup" id="A0A7X0JR89">
    <property type="interactions" value="29"/>
</dbReference>
<organism evidence="3 4">
    <name type="scientific">Pseudoteredinibacter isoporae</name>
    <dbReference type="NCBI Taxonomy" id="570281"/>
    <lineage>
        <taxon>Bacteria</taxon>
        <taxon>Pseudomonadati</taxon>
        <taxon>Pseudomonadota</taxon>
        <taxon>Gammaproteobacteria</taxon>
        <taxon>Cellvibrionales</taxon>
        <taxon>Cellvibrionaceae</taxon>
        <taxon>Pseudoteredinibacter</taxon>
    </lineage>
</organism>
<dbReference type="InterPro" id="IPR007349">
    <property type="entry name" value="DUF418"/>
</dbReference>
<name>A0A7X0JR89_9GAMM</name>
<feature type="domain" description="DUF418" evidence="2">
    <location>
        <begin position="242"/>
        <end position="404"/>
    </location>
</feature>
<reference evidence="3 4" key="1">
    <citation type="submission" date="2020-08" db="EMBL/GenBank/DDBJ databases">
        <title>Genomic Encyclopedia of Type Strains, Phase IV (KMG-IV): sequencing the most valuable type-strain genomes for metagenomic binning, comparative biology and taxonomic classification.</title>
        <authorList>
            <person name="Goeker M."/>
        </authorList>
    </citation>
    <scope>NUCLEOTIDE SEQUENCE [LARGE SCALE GENOMIC DNA]</scope>
    <source>
        <strain evidence="3 4">DSM 22368</strain>
    </source>
</reference>
<feature type="transmembrane region" description="Helical" evidence="1">
    <location>
        <begin position="140"/>
        <end position="159"/>
    </location>
</feature>
<proteinExistence type="predicted"/>
<dbReference type="AlphaFoldDB" id="A0A7X0JR89"/>
<evidence type="ECO:0000256" key="1">
    <source>
        <dbReference type="SAM" id="Phobius"/>
    </source>
</evidence>
<evidence type="ECO:0000313" key="4">
    <source>
        <dbReference type="Proteomes" id="UP000528457"/>
    </source>
</evidence>
<dbReference type="PANTHER" id="PTHR30590">
    <property type="entry name" value="INNER MEMBRANE PROTEIN"/>
    <property type="match status" value="1"/>
</dbReference>
<feature type="transmembrane region" description="Helical" evidence="1">
    <location>
        <begin position="340"/>
        <end position="359"/>
    </location>
</feature>
<feature type="transmembrane region" description="Helical" evidence="1">
    <location>
        <begin position="51"/>
        <end position="84"/>
    </location>
</feature>
<keyword evidence="4" id="KW-1185">Reference proteome</keyword>
<gene>
    <name evidence="3" type="ORF">HNR48_000597</name>
</gene>
<feature type="transmembrane region" description="Helical" evidence="1">
    <location>
        <begin position="254"/>
        <end position="276"/>
    </location>
</feature>
<keyword evidence="1" id="KW-1133">Transmembrane helix</keyword>
<keyword evidence="1" id="KW-0812">Transmembrane</keyword>
<dbReference type="InParanoid" id="A0A7X0JR89"/>
<dbReference type="PANTHER" id="PTHR30590:SF2">
    <property type="entry name" value="INNER MEMBRANE PROTEIN"/>
    <property type="match status" value="1"/>
</dbReference>
<evidence type="ECO:0000313" key="3">
    <source>
        <dbReference type="EMBL" id="MBB6520319.1"/>
    </source>
</evidence>
<sequence>MNQSIRLDERIDSIDTVRGVALLGLLTMNLVGMAMPFGAYSSPTAYRADDFLNFPIFSIFFVFADQKFMGMFSLLFGASVLLLIERVQAKGKASLGVHYRRNLILMAIGLAHGIYLWEGDVLLIYGFCALLLYPLHRSSPWVLILFASVLLMASIYTSGDFVGNIADYSVQEFYDVQALLYPTAEMIDDTKQLYSGSYQDIVNYRLGVEEETSSVFVQFDVLILVSTFYRALGMMCLGMALYKLRFLQGQFPISLYKNSLFFGLLLGVPISLWSWFVGVNSEWSVERYFDHWGVLPLNTIGSVALVIAYVSGIIVLCRIQWAKGLQKRLQALGQTALSNYLLQSLIGTSVVYGYGLGLWGELSRWQLVMLMLMIWGLQLWLAPLWLRYFRQGPVEYIWRCLTYFSLPPLRK</sequence>
<comment type="caution">
    <text evidence="3">The sequence shown here is derived from an EMBL/GenBank/DDBJ whole genome shotgun (WGS) entry which is preliminary data.</text>
</comment>
<dbReference type="Proteomes" id="UP000528457">
    <property type="component" value="Unassembled WGS sequence"/>
</dbReference>
<accession>A0A7X0JR89</accession>
<keyword evidence="1" id="KW-0472">Membrane</keyword>
<feature type="transmembrane region" description="Helical" evidence="1">
    <location>
        <begin position="20"/>
        <end position="39"/>
    </location>
</feature>
<dbReference type="EMBL" id="JACHHT010000001">
    <property type="protein sequence ID" value="MBB6520319.1"/>
    <property type="molecule type" value="Genomic_DNA"/>
</dbReference>